<keyword evidence="2" id="KW-1185">Reference proteome</keyword>
<evidence type="ECO:0000313" key="2">
    <source>
        <dbReference type="Proteomes" id="UP001457282"/>
    </source>
</evidence>
<name>A0AAW1XFX9_RUBAR</name>
<gene>
    <name evidence="1" type="ORF">M0R45_022821</name>
</gene>
<sequence length="126" mass="14259">MERRFLHSPLGGKAEELDDNLRLAPAGDKASAKRCPSTDSELLPKGYEMVPRVIYWDKDDNKFEGPAKLAFPMVCFLCGKLCDHWPENCPDKDLPESRAFLDKFTATGLRPNVKTDLRRQTTSFPS</sequence>
<reference evidence="1 2" key="1">
    <citation type="journal article" date="2023" name="G3 (Bethesda)">
        <title>A chromosome-length genome assembly and annotation of blackberry (Rubus argutus, cv. 'Hillquist').</title>
        <authorList>
            <person name="Bruna T."/>
            <person name="Aryal R."/>
            <person name="Dudchenko O."/>
            <person name="Sargent D.J."/>
            <person name="Mead D."/>
            <person name="Buti M."/>
            <person name="Cavallini A."/>
            <person name="Hytonen T."/>
            <person name="Andres J."/>
            <person name="Pham M."/>
            <person name="Weisz D."/>
            <person name="Mascagni F."/>
            <person name="Usai G."/>
            <person name="Natali L."/>
            <person name="Bassil N."/>
            <person name="Fernandez G.E."/>
            <person name="Lomsadze A."/>
            <person name="Armour M."/>
            <person name="Olukolu B."/>
            <person name="Poorten T."/>
            <person name="Britton C."/>
            <person name="Davik J."/>
            <person name="Ashrafi H."/>
            <person name="Aiden E.L."/>
            <person name="Borodovsky M."/>
            <person name="Worthington M."/>
        </authorList>
    </citation>
    <scope>NUCLEOTIDE SEQUENCE [LARGE SCALE GENOMIC DNA]</scope>
    <source>
        <strain evidence="1">PI 553951</strain>
    </source>
</reference>
<organism evidence="1 2">
    <name type="scientific">Rubus argutus</name>
    <name type="common">Southern blackberry</name>
    <dbReference type="NCBI Taxonomy" id="59490"/>
    <lineage>
        <taxon>Eukaryota</taxon>
        <taxon>Viridiplantae</taxon>
        <taxon>Streptophyta</taxon>
        <taxon>Embryophyta</taxon>
        <taxon>Tracheophyta</taxon>
        <taxon>Spermatophyta</taxon>
        <taxon>Magnoliopsida</taxon>
        <taxon>eudicotyledons</taxon>
        <taxon>Gunneridae</taxon>
        <taxon>Pentapetalae</taxon>
        <taxon>rosids</taxon>
        <taxon>fabids</taxon>
        <taxon>Rosales</taxon>
        <taxon>Rosaceae</taxon>
        <taxon>Rosoideae</taxon>
        <taxon>Rosoideae incertae sedis</taxon>
        <taxon>Rubus</taxon>
    </lineage>
</organism>
<protein>
    <submittedName>
        <fullName evidence="1">Uncharacterized protein</fullName>
    </submittedName>
</protein>
<proteinExistence type="predicted"/>
<dbReference type="AlphaFoldDB" id="A0AAW1XFX9"/>
<dbReference type="EMBL" id="JBEDUW010000004">
    <property type="protein sequence ID" value="KAK9935735.1"/>
    <property type="molecule type" value="Genomic_DNA"/>
</dbReference>
<evidence type="ECO:0000313" key="1">
    <source>
        <dbReference type="EMBL" id="KAK9935735.1"/>
    </source>
</evidence>
<comment type="caution">
    <text evidence="1">The sequence shown here is derived from an EMBL/GenBank/DDBJ whole genome shotgun (WGS) entry which is preliminary data.</text>
</comment>
<accession>A0AAW1XFX9</accession>
<dbReference type="Proteomes" id="UP001457282">
    <property type="component" value="Unassembled WGS sequence"/>
</dbReference>